<comment type="caution">
    <text evidence="1">The sequence shown here is derived from an EMBL/GenBank/DDBJ whole genome shotgun (WGS) entry which is preliminary data.</text>
</comment>
<dbReference type="Proteomes" id="UP000237347">
    <property type="component" value="Unassembled WGS sequence"/>
</dbReference>
<dbReference type="InterPro" id="IPR004158">
    <property type="entry name" value="DUF247_pln"/>
</dbReference>
<protein>
    <submittedName>
        <fullName evidence="1">Uncharacterized protein</fullName>
    </submittedName>
</protein>
<keyword evidence="2" id="KW-1185">Reference proteome</keyword>
<dbReference type="PANTHER" id="PTHR31170">
    <property type="entry name" value="BNAC04G53230D PROTEIN"/>
    <property type="match status" value="1"/>
</dbReference>
<name>A0AAW0JEK7_QUESU</name>
<dbReference type="Pfam" id="PF03140">
    <property type="entry name" value="DUF247"/>
    <property type="match status" value="1"/>
</dbReference>
<evidence type="ECO:0000313" key="2">
    <source>
        <dbReference type="Proteomes" id="UP000237347"/>
    </source>
</evidence>
<dbReference type="EMBL" id="PKMF04000585">
    <property type="protein sequence ID" value="KAK7825097.1"/>
    <property type="molecule type" value="Genomic_DNA"/>
</dbReference>
<gene>
    <name evidence="1" type="ORF">CFP56_033726</name>
</gene>
<proteinExistence type="predicted"/>
<evidence type="ECO:0000313" key="1">
    <source>
        <dbReference type="EMBL" id="KAK7825097.1"/>
    </source>
</evidence>
<reference evidence="1 2" key="1">
    <citation type="journal article" date="2018" name="Sci. Data">
        <title>The draft genome sequence of cork oak.</title>
        <authorList>
            <person name="Ramos A.M."/>
            <person name="Usie A."/>
            <person name="Barbosa P."/>
            <person name="Barros P.M."/>
            <person name="Capote T."/>
            <person name="Chaves I."/>
            <person name="Simoes F."/>
            <person name="Abreu I."/>
            <person name="Carrasquinho I."/>
            <person name="Faro C."/>
            <person name="Guimaraes J.B."/>
            <person name="Mendonca D."/>
            <person name="Nobrega F."/>
            <person name="Rodrigues L."/>
            <person name="Saibo N.J.M."/>
            <person name="Varela M.C."/>
            <person name="Egas C."/>
            <person name="Matos J."/>
            <person name="Miguel C.M."/>
            <person name="Oliveira M.M."/>
            <person name="Ricardo C.P."/>
            <person name="Goncalves S."/>
        </authorList>
    </citation>
    <scope>NUCLEOTIDE SEQUENCE [LARGE SCALE GENOMIC DNA]</scope>
    <source>
        <strain evidence="2">cv. HL8</strain>
    </source>
</reference>
<dbReference type="AlphaFoldDB" id="A0AAW0JEK7"/>
<accession>A0AAW0JEK7</accession>
<organism evidence="1 2">
    <name type="scientific">Quercus suber</name>
    <name type="common">Cork oak</name>
    <dbReference type="NCBI Taxonomy" id="58331"/>
    <lineage>
        <taxon>Eukaryota</taxon>
        <taxon>Viridiplantae</taxon>
        <taxon>Streptophyta</taxon>
        <taxon>Embryophyta</taxon>
        <taxon>Tracheophyta</taxon>
        <taxon>Spermatophyta</taxon>
        <taxon>Magnoliopsida</taxon>
        <taxon>eudicotyledons</taxon>
        <taxon>Gunneridae</taxon>
        <taxon>Pentapetalae</taxon>
        <taxon>rosids</taxon>
        <taxon>fabids</taxon>
        <taxon>Fagales</taxon>
        <taxon>Fagaceae</taxon>
        <taxon>Quercus</taxon>
    </lineage>
</organism>
<sequence length="115" mass="13369">MWRKNECYVGPVGYSPDEFTFFFTESLYGYPPIKDRKHIVDVCRKLMVSSITREKGQLDWTLPSATRLVEAGVKIKRGESKSFLDIKYENGVLEIPPLDIDETTRTLFRNIISFE</sequence>
<dbReference type="PANTHER" id="PTHR31170:SF17">
    <property type="match status" value="1"/>
</dbReference>